<dbReference type="AlphaFoldDB" id="Q01TL0"/>
<reference evidence="2" key="1">
    <citation type="submission" date="2006-10" db="EMBL/GenBank/DDBJ databases">
        <title>Complete sequence of Solibacter usitatus Ellin6076.</title>
        <authorList>
            <consortium name="US DOE Joint Genome Institute"/>
            <person name="Copeland A."/>
            <person name="Lucas S."/>
            <person name="Lapidus A."/>
            <person name="Barry K."/>
            <person name="Detter J.C."/>
            <person name="Glavina del Rio T."/>
            <person name="Hammon N."/>
            <person name="Israni S."/>
            <person name="Dalin E."/>
            <person name="Tice H."/>
            <person name="Pitluck S."/>
            <person name="Thompson L.S."/>
            <person name="Brettin T."/>
            <person name="Bruce D."/>
            <person name="Han C."/>
            <person name="Tapia R."/>
            <person name="Gilna P."/>
            <person name="Schmutz J."/>
            <person name="Larimer F."/>
            <person name="Land M."/>
            <person name="Hauser L."/>
            <person name="Kyrpides N."/>
            <person name="Mikhailova N."/>
            <person name="Janssen P.H."/>
            <person name="Kuske C.R."/>
            <person name="Richardson P."/>
        </authorList>
    </citation>
    <scope>NUCLEOTIDE SEQUENCE</scope>
    <source>
        <strain evidence="2">Ellin6076</strain>
    </source>
</reference>
<name>Q01TL0_SOLUE</name>
<gene>
    <name evidence="2" type="ordered locus">Acid_6077</name>
</gene>
<proteinExistence type="predicted"/>
<dbReference type="Pfam" id="PF12728">
    <property type="entry name" value="HTH_17"/>
    <property type="match status" value="1"/>
</dbReference>
<sequence length="68" mass="7780">MQEVAKDNHILTIKEVAAILRCSKTNVSHVLAGKVPGTPRLFHVATGRRKLVRREWLDQWMEANKVEC</sequence>
<accession>Q01TL0</accession>
<evidence type="ECO:0000259" key="1">
    <source>
        <dbReference type="Pfam" id="PF12728"/>
    </source>
</evidence>
<organism evidence="2">
    <name type="scientific">Solibacter usitatus (strain Ellin6076)</name>
    <dbReference type="NCBI Taxonomy" id="234267"/>
    <lineage>
        <taxon>Bacteria</taxon>
        <taxon>Pseudomonadati</taxon>
        <taxon>Acidobacteriota</taxon>
        <taxon>Terriglobia</taxon>
        <taxon>Bryobacterales</taxon>
        <taxon>Solibacteraceae</taxon>
        <taxon>Candidatus Solibacter</taxon>
    </lineage>
</organism>
<evidence type="ECO:0000313" key="2">
    <source>
        <dbReference type="EMBL" id="ABJ87010.1"/>
    </source>
</evidence>
<dbReference type="InParanoid" id="Q01TL0"/>
<feature type="domain" description="Helix-turn-helix" evidence="1">
    <location>
        <begin position="11"/>
        <end position="64"/>
    </location>
</feature>
<dbReference type="InterPro" id="IPR041657">
    <property type="entry name" value="HTH_17"/>
</dbReference>
<dbReference type="EMBL" id="CP000473">
    <property type="protein sequence ID" value="ABJ87010.1"/>
    <property type="molecule type" value="Genomic_DNA"/>
</dbReference>
<dbReference type="KEGG" id="sus:Acid_6077"/>
<protein>
    <recommendedName>
        <fullName evidence="1">Helix-turn-helix domain-containing protein</fullName>
    </recommendedName>
</protein>
<dbReference type="HOGENOM" id="CLU_2791762_0_0_0"/>